<gene>
    <name evidence="1" type="ORF">CUMW_187560</name>
</gene>
<name>A0A2H5Q1J7_CITUN</name>
<proteinExistence type="predicted"/>
<feature type="non-terminal residue" evidence="1">
    <location>
        <position position="150"/>
    </location>
</feature>
<keyword evidence="2" id="KW-1185">Reference proteome</keyword>
<accession>A0A2H5Q1J7</accession>
<sequence>MYLDSKIISSRRTLISFDDTLPNWAKEAALKASKDMGPAHWSKINTTSFCTFFRMTVLVQIHKVAKLNWPSNPSCFQDYGSSNTALRLPQGPFARTTLAPGFSFGAALNFDWCVFPCTLLHTYMDVLVGLNNNSRRRLPLPIVGLIPLIL</sequence>
<dbReference type="AlphaFoldDB" id="A0A2H5Q1J7"/>
<evidence type="ECO:0000313" key="1">
    <source>
        <dbReference type="EMBL" id="GAY58517.1"/>
    </source>
</evidence>
<dbReference type="EMBL" id="BDQV01000185">
    <property type="protein sequence ID" value="GAY58517.1"/>
    <property type="molecule type" value="Genomic_DNA"/>
</dbReference>
<organism evidence="1 2">
    <name type="scientific">Citrus unshiu</name>
    <name type="common">Satsuma mandarin</name>
    <name type="synonym">Citrus nobilis var. unshiu</name>
    <dbReference type="NCBI Taxonomy" id="55188"/>
    <lineage>
        <taxon>Eukaryota</taxon>
        <taxon>Viridiplantae</taxon>
        <taxon>Streptophyta</taxon>
        <taxon>Embryophyta</taxon>
        <taxon>Tracheophyta</taxon>
        <taxon>Spermatophyta</taxon>
        <taxon>Magnoliopsida</taxon>
        <taxon>eudicotyledons</taxon>
        <taxon>Gunneridae</taxon>
        <taxon>Pentapetalae</taxon>
        <taxon>rosids</taxon>
        <taxon>malvids</taxon>
        <taxon>Sapindales</taxon>
        <taxon>Rutaceae</taxon>
        <taxon>Aurantioideae</taxon>
        <taxon>Citrus</taxon>
    </lineage>
</organism>
<comment type="caution">
    <text evidence="1">The sequence shown here is derived from an EMBL/GenBank/DDBJ whole genome shotgun (WGS) entry which is preliminary data.</text>
</comment>
<reference evidence="1 2" key="1">
    <citation type="journal article" date="2017" name="Front. Genet.">
        <title>Draft sequencing of the heterozygous diploid genome of Satsuma (Citrus unshiu Marc.) using a hybrid assembly approach.</title>
        <authorList>
            <person name="Shimizu T."/>
            <person name="Tanizawa Y."/>
            <person name="Mochizuki T."/>
            <person name="Nagasaki H."/>
            <person name="Yoshioka T."/>
            <person name="Toyoda A."/>
            <person name="Fujiyama A."/>
            <person name="Kaminuma E."/>
            <person name="Nakamura Y."/>
        </authorList>
    </citation>
    <scope>NUCLEOTIDE SEQUENCE [LARGE SCALE GENOMIC DNA]</scope>
    <source>
        <strain evidence="2">cv. Miyagawa wase</strain>
    </source>
</reference>
<protein>
    <submittedName>
        <fullName evidence="1">Uncharacterized protein</fullName>
    </submittedName>
</protein>
<dbReference type="Proteomes" id="UP000236630">
    <property type="component" value="Unassembled WGS sequence"/>
</dbReference>
<evidence type="ECO:0000313" key="2">
    <source>
        <dbReference type="Proteomes" id="UP000236630"/>
    </source>
</evidence>